<name>A0A221W431_9PSEU</name>
<protein>
    <submittedName>
        <fullName evidence="2">Pyridoxamine 5'-phosphate oxidase</fullName>
    </submittedName>
</protein>
<reference evidence="2 3" key="1">
    <citation type="submission" date="2017-07" db="EMBL/GenBank/DDBJ databases">
        <title>Complete genome sequence of Actinoalloteichus hoggarensis DSM 45943, type strain of Actinoalloteichus hoggarensis.</title>
        <authorList>
            <person name="Ruckert C."/>
            <person name="Nouioui I."/>
            <person name="Willmese J."/>
            <person name="van Wezel G."/>
            <person name="Klenk H.-P."/>
            <person name="Kalinowski J."/>
            <person name="Zotchev S.B."/>
        </authorList>
    </citation>
    <scope>NUCLEOTIDE SEQUENCE [LARGE SCALE GENOMIC DNA]</scope>
    <source>
        <strain evidence="2 3">DSM 45943</strain>
    </source>
</reference>
<dbReference type="Gene3D" id="2.30.110.10">
    <property type="entry name" value="Electron Transport, Fmn-binding Protein, Chain A"/>
    <property type="match status" value="1"/>
</dbReference>
<dbReference type="InterPro" id="IPR024031">
    <property type="entry name" value="MSMEG_5819/OxyR"/>
</dbReference>
<evidence type="ECO:0000313" key="2">
    <source>
        <dbReference type="EMBL" id="ASO20391.1"/>
    </source>
</evidence>
<dbReference type="AlphaFoldDB" id="A0A221W431"/>
<dbReference type="KEGG" id="ahg:AHOG_13740"/>
<dbReference type="RefSeq" id="WP_157736807.1">
    <property type="nucleotide sequence ID" value="NZ_CP022521.1"/>
</dbReference>
<dbReference type="NCBIfam" id="TIGR04023">
    <property type="entry name" value="PPOX_MSMEG_5819"/>
    <property type="match status" value="1"/>
</dbReference>
<dbReference type="EMBL" id="CP022521">
    <property type="protein sequence ID" value="ASO20391.1"/>
    <property type="molecule type" value="Genomic_DNA"/>
</dbReference>
<dbReference type="InterPro" id="IPR011576">
    <property type="entry name" value="Pyridox_Oxase_N"/>
</dbReference>
<dbReference type="InterPro" id="IPR012349">
    <property type="entry name" value="Split_barrel_FMN-bd"/>
</dbReference>
<dbReference type="SUPFAM" id="SSF50475">
    <property type="entry name" value="FMN-binding split barrel"/>
    <property type="match status" value="1"/>
</dbReference>
<evidence type="ECO:0000259" key="1">
    <source>
        <dbReference type="Pfam" id="PF01243"/>
    </source>
</evidence>
<accession>A0A221W431</accession>
<organism evidence="2 3">
    <name type="scientific">Actinoalloteichus hoggarensis</name>
    <dbReference type="NCBI Taxonomy" id="1470176"/>
    <lineage>
        <taxon>Bacteria</taxon>
        <taxon>Bacillati</taxon>
        <taxon>Actinomycetota</taxon>
        <taxon>Actinomycetes</taxon>
        <taxon>Pseudonocardiales</taxon>
        <taxon>Pseudonocardiaceae</taxon>
        <taxon>Actinoalloteichus</taxon>
    </lineage>
</organism>
<feature type="domain" description="Pyridoxamine 5'-phosphate oxidase N-terminal" evidence="1">
    <location>
        <begin position="10"/>
        <end position="100"/>
    </location>
</feature>
<proteinExistence type="predicted"/>
<evidence type="ECO:0000313" key="3">
    <source>
        <dbReference type="Proteomes" id="UP000204221"/>
    </source>
</evidence>
<sequence>MSVFTDREIAYLRSQPLGRLATVGSPGRPSVRPGGVRYDPAADGLAIGGVAGSGMAESKKFRDITHRPAAAFVVDDLAGVDPWAPRGIEIRGHAAAFHEGGAEVGGRLAAPFPFDAVGSCSTPDELSARTVA</sequence>
<dbReference type="OrthoDB" id="3693562at2"/>
<dbReference type="Pfam" id="PF01243">
    <property type="entry name" value="PNPOx_N"/>
    <property type="match status" value="1"/>
</dbReference>
<gene>
    <name evidence="2" type="ORF">AHOG_13740</name>
</gene>
<dbReference type="Proteomes" id="UP000204221">
    <property type="component" value="Chromosome"/>
</dbReference>
<keyword evidence="3" id="KW-1185">Reference proteome</keyword>